<gene>
    <name evidence="2" type="ORF">PECUL_23A030082</name>
</gene>
<dbReference type="EMBL" id="OW240913">
    <property type="protein sequence ID" value="CAH2254161.1"/>
    <property type="molecule type" value="Genomic_DNA"/>
</dbReference>
<keyword evidence="3" id="KW-1185">Reference proteome</keyword>
<dbReference type="AlphaFoldDB" id="A0AAD1RGX1"/>
<feature type="compositionally biased region" description="Polar residues" evidence="1">
    <location>
        <begin position="50"/>
        <end position="63"/>
    </location>
</feature>
<dbReference type="Proteomes" id="UP001295444">
    <property type="component" value="Chromosome 02"/>
</dbReference>
<name>A0AAD1RGX1_PELCU</name>
<evidence type="ECO:0000313" key="3">
    <source>
        <dbReference type="Proteomes" id="UP001295444"/>
    </source>
</evidence>
<proteinExistence type="predicted"/>
<feature type="region of interest" description="Disordered" evidence="1">
    <location>
        <begin position="49"/>
        <end position="75"/>
    </location>
</feature>
<organism evidence="2 3">
    <name type="scientific">Pelobates cultripes</name>
    <name type="common">Western spadefoot toad</name>
    <dbReference type="NCBI Taxonomy" id="61616"/>
    <lineage>
        <taxon>Eukaryota</taxon>
        <taxon>Metazoa</taxon>
        <taxon>Chordata</taxon>
        <taxon>Craniata</taxon>
        <taxon>Vertebrata</taxon>
        <taxon>Euteleostomi</taxon>
        <taxon>Amphibia</taxon>
        <taxon>Batrachia</taxon>
        <taxon>Anura</taxon>
        <taxon>Pelobatoidea</taxon>
        <taxon>Pelobatidae</taxon>
        <taxon>Pelobates</taxon>
    </lineage>
</organism>
<evidence type="ECO:0000313" key="2">
    <source>
        <dbReference type="EMBL" id="CAH2254161.1"/>
    </source>
</evidence>
<accession>A0AAD1RGX1</accession>
<evidence type="ECO:0000256" key="1">
    <source>
        <dbReference type="SAM" id="MobiDB-lite"/>
    </source>
</evidence>
<reference evidence="2" key="1">
    <citation type="submission" date="2022-03" db="EMBL/GenBank/DDBJ databases">
        <authorList>
            <person name="Alioto T."/>
            <person name="Alioto T."/>
            <person name="Gomez Garrido J."/>
        </authorList>
    </citation>
    <scope>NUCLEOTIDE SEQUENCE</scope>
</reference>
<sequence>MGKHSKKPRGPSTGYTRDIGQLLSHGCRPKMADVLPELGLDSHSALEDNYLSNVPTPTPQWKSQALPPRQREHPLATKVDLSAMVNDLKAFLTAEL</sequence>
<protein>
    <submittedName>
        <fullName evidence="2">Uncharacterized protein</fullName>
    </submittedName>
</protein>